<organism evidence="9 10">
    <name type="scientific">Brasilonema sennae CENA114</name>
    <dbReference type="NCBI Taxonomy" id="415709"/>
    <lineage>
        <taxon>Bacteria</taxon>
        <taxon>Bacillati</taxon>
        <taxon>Cyanobacteriota</taxon>
        <taxon>Cyanophyceae</taxon>
        <taxon>Nostocales</taxon>
        <taxon>Scytonemataceae</taxon>
        <taxon>Brasilonema</taxon>
        <taxon>Bromeliae group (in: Brasilonema)</taxon>
    </lineage>
</organism>
<keyword evidence="5 7" id="KW-1133">Transmembrane helix</keyword>
<dbReference type="Proteomes" id="UP000503129">
    <property type="component" value="Chromosome"/>
</dbReference>
<evidence type="ECO:0000256" key="1">
    <source>
        <dbReference type="ARBA" id="ARBA00004651"/>
    </source>
</evidence>
<sequence length="221" mass="23422">MKWVYIAAGIALFVKMLLIPNPEGDSSHISSIVEAVVQDSGVPNAVTAIILRNRLFDTIFEVVVFTIAVMGAHFLLANERPFCAIYQFTDQPSIVMARLGATIAALVGIELAIRGHLSPGGGFAAGVAGGTAIGLVAITSSTEWMQAIYKRWNAATWEKVSVLVFIVLSVVTLAGVELPHGELGALFSGGVIPLLNILVAVKVALGSWAVILVFIHYRGLL</sequence>
<feature type="transmembrane region" description="Helical" evidence="7">
    <location>
        <begin position="96"/>
        <end position="113"/>
    </location>
</feature>
<dbReference type="InterPro" id="IPR007182">
    <property type="entry name" value="MnhB"/>
</dbReference>
<keyword evidence="10" id="KW-1185">Reference proteome</keyword>
<evidence type="ECO:0000259" key="8">
    <source>
        <dbReference type="Pfam" id="PF04039"/>
    </source>
</evidence>
<dbReference type="AlphaFoldDB" id="A0A856MGG6"/>
<reference evidence="9 10" key="1">
    <citation type="submission" date="2018-06" db="EMBL/GenBank/DDBJ databases">
        <title>Comparative genomics of Brasilonema spp. strains.</title>
        <authorList>
            <person name="Alvarenga D.O."/>
            <person name="Fiore M.F."/>
            <person name="Varani A.M."/>
        </authorList>
    </citation>
    <scope>NUCLEOTIDE SEQUENCE [LARGE SCALE GENOMIC DNA]</scope>
    <source>
        <strain evidence="9 10">CENA114</strain>
    </source>
</reference>
<evidence type="ECO:0000313" key="10">
    <source>
        <dbReference type="Proteomes" id="UP000503129"/>
    </source>
</evidence>
<gene>
    <name evidence="9" type="ORF">DP114_16330</name>
</gene>
<accession>A0A856MGG6</accession>
<feature type="transmembrane region" description="Helical" evidence="7">
    <location>
        <begin position="190"/>
        <end position="215"/>
    </location>
</feature>
<keyword evidence="3" id="KW-1003">Cell membrane</keyword>
<dbReference type="Pfam" id="PF04039">
    <property type="entry name" value="MnhB"/>
    <property type="match status" value="1"/>
</dbReference>
<feature type="domain" description="Na+/H+ antiporter MnhB subunit-related protein" evidence="8">
    <location>
        <begin position="95"/>
        <end position="208"/>
    </location>
</feature>
<feature type="transmembrane region" description="Helical" evidence="7">
    <location>
        <begin position="59"/>
        <end position="76"/>
    </location>
</feature>
<dbReference type="NCBIfam" id="NF009219">
    <property type="entry name" value="PRK12567.1-3"/>
    <property type="match status" value="1"/>
</dbReference>
<proteinExistence type="inferred from homology"/>
<name>A0A856MGG6_9CYAN</name>
<evidence type="ECO:0000256" key="5">
    <source>
        <dbReference type="ARBA" id="ARBA00022989"/>
    </source>
</evidence>
<evidence type="ECO:0000256" key="2">
    <source>
        <dbReference type="ARBA" id="ARBA00009425"/>
    </source>
</evidence>
<evidence type="ECO:0000256" key="6">
    <source>
        <dbReference type="ARBA" id="ARBA00023136"/>
    </source>
</evidence>
<feature type="transmembrane region" description="Helical" evidence="7">
    <location>
        <begin position="160"/>
        <end position="178"/>
    </location>
</feature>
<evidence type="ECO:0000256" key="4">
    <source>
        <dbReference type="ARBA" id="ARBA00022692"/>
    </source>
</evidence>
<evidence type="ECO:0000256" key="3">
    <source>
        <dbReference type="ARBA" id="ARBA00022475"/>
    </source>
</evidence>
<dbReference type="PANTHER" id="PTHR33932">
    <property type="entry name" value="NA(+)/H(+) ANTIPORTER SUBUNIT B"/>
    <property type="match status" value="1"/>
</dbReference>
<feature type="transmembrane region" description="Helical" evidence="7">
    <location>
        <begin position="119"/>
        <end position="139"/>
    </location>
</feature>
<dbReference type="EMBL" id="CP030118">
    <property type="protein sequence ID" value="QDL09259.1"/>
    <property type="molecule type" value="Genomic_DNA"/>
</dbReference>
<keyword evidence="6 7" id="KW-0472">Membrane</keyword>
<dbReference type="PANTHER" id="PTHR33932:SF4">
    <property type="entry name" value="NA(+)_H(+) ANTIPORTER SUBUNIT B"/>
    <property type="match status" value="1"/>
</dbReference>
<evidence type="ECO:0000313" key="9">
    <source>
        <dbReference type="EMBL" id="QDL09259.1"/>
    </source>
</evidence>
<comment type="subcellular location">
    <subcellularLocation>
        <location evidence="1">Cell membrane</location>
        <topology evidence="1">Multi-pass membrane protein</topology>
    </subcellularLocation>
</comment>
<keyword evidence="4 7" id="KW-0812">Transmembrane</keyword>
<dbReference type="InterPro" id="IPR050622">
    <property type="entry name" value="CPA3_antiporter_subunitB"/>
</dbReference>
<protein>
    <submittedName>
        <fullName evidence="9">Cation:proton antiporter</fullName>
    </submittedName>
</protein>
<dbReference type="RefSeq" id="WP_171976573.1">
    <property type="nucleotide sequence ID" value="NZ_CAWOXK010000001.1"/>
</dbReference>
<comment type="similarity">
    <text evidence="2">Belongs to the CPA3 antiporters (TC 2.A.63) subunit B family.</text>
</comment>
<evidence type="ECO:0000256" key="7">
    <source>
        <dbReference type="SAM" id="Phobius"/>
    </source>
</evidence>
<dbReference type="KEGG" id="bsen:DP114_16330"/>
<dbReference type="GO" id="GO:0005886">
    <property type="term" value="C:plasma membrane"/>
    <property type="evidence" value="ECO:0007669"/>
    <property type="project" value="UniProtKB-SubCell"/>
</dbReference>